<name>A0ABS2KMA3_9GAMM</name>
<dbReference type="EMBL" id="JADIKF010000040">
    <property type="protein sequence ID" value="MBM7132070.1"/>
    <property type="molecule type" value="Genomic_DNA"/>
</dbReference>
<protein>
    <recommendedName>
        <fullName evidence="4">Transmembrane protein</fullName>
    </recommendedName>
</protein>
<proteinExistence type="predicted"/>
<dbReference type="RefSeq" id="WP_204633599.1">
    <property type="nucleotide sequence ID" value="NZ_JADIKF010000040.1"/>
</dbReference>
<accession>A0ABS2KMA3</accession>
<feature type="transmembrane region" description="Helical" evidence="1">
    <location>
        <begin position="63"/>
        <end position="82"/>
    </location>
</feature>
<evidence type="ECO:0008006" key="4">
    <source>
        <dbReference type="Google" id="ProtNLM"/>
    </source>
</evidence>
<comment type="caution">
    <text evidence="2">The sequence shown here is derived from an EMBL/GenBank/DDBJ whole genome shotgun (WGS) entry which is preliminary data.</text>
</comment>
<feature type="transmembrane region" description="Helical" evidence="1">
    <location>
        <begin position="88"/>
        <end position="108"/>
    </location>
</feature>
<evidence type="ECO:0000313" key="3">
    <source>
        <dbReference type="Proteomes" id="UP001430193"/>
    </source>
</evidence>
<sequence>MNVGELVPIVLFVCVTFCLTYGIRLLVDARVRIKMLQAGGSKELIDSIVLGEQQLRRLGSLRWGIVLLMEGLGFGLIQLFGWTTITPGVVGLLIGSFGLGSLIFFVVARRFG</sequence>
<dbReference type="Proteomes" id="UP001430193">
    <property type="component" value="Unassembled WGS sequence"/>
</dbReference>
<organism evidence="2 3">
    <name type="scientific">Dyella mobilis</name>
    <dbReference type="NCBI Taxonomy" id="1849582"/>
    <lineage>
        <taxon>Bacteria</taxon>
        <taxon>Pseudomonadati</taxon>
        <taxon>Pseudomonadota</taxon>
        <taxon>Gammaproteobacteria</taxon>
        <taxon>Lysobacterales</taxon>
        <taxon>Rhodanobacteraceae</taxon>
        <taxon>Dyella</taxon>
    </lineage>
</organism>
<gene>
    <name evidence="2" type="ORF">ISS99_21280</name>
</gene>
<evidence type="ECO:0000256" key="1">
    <source>
        <dbReference type="SAM" id="Phobius"/>
    </source>
</evidence>
<keyword evidence="1" id="KW-1133">Transmembrane helix</keyword>
<keyword evidence="3" id="KW-1185">Reference proteome</keyword>
<keyword evidence="1" id="KW-0812">Transmembrane</keyword>
<evidence type="ECO:0000313" key="2">
    <source>
        <dbReference type="EMBL" id="MBM7132070.1"/>
    </source>
</evidence>
<feature type="transmembrane region" description="Helical" evidence="1">
    <location>
        <begin position="6"/>
        <end position="27"/>
    </location>
</feature>
<reference evidence="2" key="1">
    <citation type="submission" date="2020-10" db="EMBL/GenBank/DDBJ databases">
        <title>Phylogeny of dyella-like bacteria.</title>
        <authorList>
            <person name="Fu J."/>
        </authorList>
    </citation>
    <scope>NUCLEOTIDE SEQUENCE</scope>
    <source>
        <strain evidence="2">DHON07</strain>
    </source>
</reference>
<keyword evidence="1" id="KW-0472">Membrane</keyword>